<accession>A0A9P6CYU5</accession>
<dbReference type="AlphaFoldDB" id="A0A9P6CYU5"/>
<organism evidence="3 4">
    <name type="scientific">Pholiota conissans</name>
    <dbReference type="NCBI Taxonomy" id="109636"/>
    <lineage>
        <taxon>Eukaryota</taxon>
        <taxon>Fungi</taxon>
        <taxon>Dikarya</taxon>
        <taxon>Basidiomycota</taxon>
        <taxon>Agaricomycotina</taxon>
        <taxon>Agaricomycetes</taxon>
        <taxon>Agaricomycetidae</taxon>
        <taxon>Agaricales</taxon>
        <taxon>Agaricineae</taxon>
        <taxon>Strophariaceae</taxon>
        <taxon>Pholiota</taxon>
    </lineage>
</organism>
<feature type="transmembrane region" description="Helical" evidence="2">
    <location>
        <begin position="12"/>
        <end position="34"/>
    </location>
</feature>
<protein>
    <submittedName>
        <fullName evidence="3">Uncharacterized protein</fullName>
    </submittedName>
</protein>
<gene>
    <name evidence="3" type="ORF">BDN70DRAFT_121484</name>
</gene>
<dbReference type="Proteomes" id="UP000807469">
    <property type="component" value="Unassembled WGS sequence"/>
</dbReference>
<sequence length="113" mass="13530">MAWRRRAIHAKVFLYTVLFFRISPLVLYCMYSLVQLECALCMECFLRDGMDCFHFCLHVMCMQFALKCTSTVEEKEERRYKGLTWNERKEQVKKKDAGAMREKGTERTYSVDM</sequence>
<keyword evidence="2" id="KW-0812">Transmembrane</keyword>
<evidence type="ECO:0000256" key="2">
    <source>
        <dbReference type="SAM" id="Phobius"/>
    </source>
</evidence>
<reference evidence="3" key="1">
    <citation type="submission" date="2020-11" db="EMBL/GenBank/DDBJ databases">
        <authorList>
            <consortium name="DOE Joint Genome Institute"/>
            <person name="Ahrendt S."/>
            <person name="Riley R."/>
            <person name="Andreopoulos W."/>
            <person name="Labutti K."/>
            <person name="Pangilinan J."/>
            <person name="Ruiz-Duenas F.J."/>
            <person name="Barrasa J.M."/>
            <person name="Sanchez-Garcia M."/>
            <person name="Camarero S."/>
            <person name="Miyauchi S."/>
            <person name="Serrano A."/>
            <person name="Linde D."/>
            <person name="Babiker R."/>
            <person name="Drula E."/>
            <person name="Ayuso-Fernandez I."/>
            <person name="Pacheco R."/>
            <person name="Padilla G."/>
            <person name="Ferreira P."/>
            <person name="Barriuso J."/>
            <person name="Kellner H."/>
            <person name="Castanera R."/>
            <person name="Alfaro M."/>
            <person name="Ramirez L."/>
            <person name="Pisabarro A.G."/>
            <person name="Kuo A."/>
            <person name="Tritt A."/>
            <person name="Lipzen A."/>
            <person name="He G."/>
            <person name="Yan M."/>
            <person name="Ng V."/>
            <person name="Cullen D."/>
            <person name="Martin F."/>
            <person name="Rosso M.-N."/>
            <person name="Henrissat B."/>
            <person name="Hibbett D."/>
            <person name="Martinez A.T."/>
            <person name="Grigoriev I.V."/>
        </authorList>
    </citation>
    <scope>NUCLEOTIDE SEQUENCE</scope>
    <source>
        <strain evidence="3">CIRM-BRFM 674</strain>
    </source>
</reference>
<evidence type="ECO:0000313" key="3">
    <source>
        <dbReference type="EMBL" id="KAF9484462.1"/>
    </source>
</evidence>
<comment type="caution">
    <text evidence="3">The sequence shown here is derived from an EMBL/GenBank/DDBJ whole genome shotgun (WGS) entry which is preliminary data.</text>
</comment>
<keyword evidence="2" id="KW-0472">Membrane</keyword>
<feature type="region of interest" description="Disordered" evidence="1">
    <location>
        <begin position="94"/>
        <end position="113"/>
    </location>
</feature>
<proteinExistence type="predicted"/>
<evidence type="ECO:0000256" key="1">
    <source>
        <dbReference type="SAM" id="MobiDB-lite"/>
    </source>
</evidence>
<name>A0A9P6CYU5_9AGAR</name>
<keyword evidence="2" id="KW-1133">Transmembrane helix</keyword>
<feature type="compositionally biased region" description="Basic and acidic residues" evidence="1">
    <location>
        <begin position="94"/>
        <end position="106"/>
    </location>
</feature>
<keyword evidence="4" id="KW-1185">Reference proteome</keyword>
<dbReference type="EMBL" id="MU155143">
    <property type="protein sequence ID" value="KAF9484462.1"/>
    <property type="molecule type" value="Genomic_DNA"/>
</dbReference>
<evidence type="ECO:0000313" key="4">
    <source>
        <dbReference type="Proteomes" id="UP000807469"/>
    </source>
</evidence>